<dbReference type="Pfam" id="PF00588">
    <property type="entry name" value="SpoU_methylase"/>
    <property type="match status" value="1"/>
</dbReference>
<dbReference type="AlphaFoldDB" id="A0A9D1MTK6"/>
<dbReference type="SUPFAM" id="SSF75217">
    <property type="entry name" value="alpha/beta knot"/>
    <property type="match status" value="1"/>
</dbReference>
<dbReference type="InterPro" id="IPR053888">
    <property type="entry name" value="MRM3-like_sub_bind"/>
</dbReference>
<evidence type="ECO:0000256" key="1">
    <source>
        <dbReference type="ARBA" id="ARBA00007228"/>
    </source>
</evidence>
<dbReference type="GO" id="GO:0005737">
    <property type="term" value="C:cytoplasm"/>
    <property type="evidence" value="ECO:0007669"/>
    <property type="project" value="UniProtKB-ARBA"/>
</dbReference>
<dbReference type="PANTHER" id="PTHR43191:SF2">
    <property type="entry name" value="RRNA METHYLTRANSFERASE 3, MITOCHONDRIAL"/>
    <property type="match status" value="1"/>
</dbReference>
<keyword evidence="3" id="KW-0808">Transferase</keyword>
<evidence type="ECO:0000313" key="5">
    <source>
        <dbReference type="EMBL" id="HIU68649.1"/>
    </source>
</evidence>
<dbReference type="GO" id="GO:0032259">
    <property type="term" value="P:methylation"/>
    <property type="evidence" value="ECO:0007669"/>
    <property type="project" value="UniProtKB-KW"/>
</dbReference>
<evidence type="ECO:0000256" key="2">
    <source>
        <dbReference type="ARBA" id="ARBA00022603"/>
    </source>
</evidence>
<dbReference type="InterPro" id="IPR013123">
    <property type="entry name" value="SpoU_subst-bd"/>
</dbReference>
<comment type="caution">
    <text evidence="5">The sequence shown here is derived from an EMBL/GenBank/DDBJ whole genome shotgun (WGS) entry which is preliminary data.</text>
</comment>
<proteinExistence type="inferred from homology"/>
<dbReference type="InterPro" id="IPR029028">
    <property type="entry name" value="Alpha/beta_knot_MTases"/>
</dbReference>
<dbReference type="GO" id="GO:0006396">
    <property type="term" value="P:RNA processing"/>
    <property type="evidence" value="ECO:0007669"/>
    <property type="project" value="InterPro"/>
</dbReference>
<dbReference type="SMART" id="SM00967">
    <property type="entry name" value="SpoU_sub_bind"/>
    <property type="match status" value="1"/>
</dbReference>
<evidence type="ECO:0000259" key="4">
    <source>
        <dbReference type="SMART" id="SM00967"/>
    </source>
</evidence>
<dbReference type="InterPro" id="IPR029026">
    <property type="entry name" value="tRNA_m1G_MTases_N"/>
</dbReference>
<evidence type="ECO:0000256" key="3">
    <source>
        <dbReference type="ARBA" id="ARBA00022679"/>
    </source>
</evidence>
<name>A0A9D1MTK6_9FIRM</name>
<dbReference type="Pfam" id="PF22435">
    <property type="entry name" value="MRM3-like_sub_bind"/>
    <property type="match status" value="1"/>
</dbReference>
<sequence length="259" mass="28285">MEKITSKSNPWVKETVRLFTSAKYRREKQQFVLEGARLCGDTLRSGVQILWLFVTPAFTQKWPELFEELCANSGRVFLITQDIASKITDTVTPQGVFAVCSVQEREFSLDFAQKYIALDQVQDPANLGALGRTAEALGISGLIIGGGCDLYNPKALRASMGSLLRLPVHVCGDLAAYLSSFKGKIPLYATVPESYVKDITTCDFSSGAVCVIGNEGSGVSKQVKAVCDRLITVRMRGQAESLNAATAGAIVMWEMLRRD</sequence>
<accession>A0A9D1MTK6</accession>
<dbReference type="PANTHER" id="PTHR43191">
    <property type="entry name" value="RRNA METHYLTRANSFERASE 3"/>
    <property type="match status" value="1"/>
</dbReference>
<evidence type="ECO:0000313" key="6">
    <source>
        <dbReference type="Proteomes" id="UP000824125"/>
    </source>
</evidence>
<dbReference type="CDD" id="cd18095">
    <property type="entry name" value="SpoU-like_rRNA-MTase"/>
    <property type="match status" value="1"/>
</dbReference>
<dbReference type="Gene3D" id="3.30.1330.30">
    <property type="match status" value="1"/>
</dbReference>
<dbReference type="InterPro" id="IPR051259">
    <property type="entry name" value="rRNA_Methyltransferase"/>
</dbReference>
<dbReference type="GO" id="GO:0008173">
    <property type="term" value="F:RNA methyltransferase activity"/>
    <property type="evidence" value="ECO:0007669"/>
    <property type="project" value="InterPro"/>
</dbReference>
<dbReference type="Proteomes" id="UP000824125">
    <property type="component" value="Unassembled WGS sequence"/>
</dbReference>
<comment type="similarity">
    <text evidence="1">Belongs to the class IV-like SAM-binding methyltransferase superfamily. RNA methyltransferase TrmH family.</text>
</comment>
<dbReference type="InterPro" id="IPR029064">
    <property type="entry name" value="Ribosomal_eL30-like_sf"/>
</dbReference>
<protein>
    <submittedName>
        <fullName evidence="5">RNA methyltransferase</fullName>
    </submittedName>
</protein>
<reference evidence="5" key="2">
    <citation type="journal article" date="2021" name="PeerJ">
        <title>Extensive microbial diversity within the chicken gut microbiome revealed by metagenomics and culture.</title>
        <authorList>
            <person name="Gilroy R."/>
            <person name="Ravi A."/>
            <person name="Getino M."/>
            <person name="Pursley I."/>
            <person name="Horton D.L."/>
            <person name="Alikhan N.F."/>
            <person name="Baker D."/>
            <person name="Gharbi K."/>
            <person name="Hall N."/>
            <person name="Watson M."/>
            <person name="Adriaenssens E.M."/>
            <person name="Foster-Nyarko E."/>
            <person name="Jarju S."/>
            <person name="Secka A."/>
            <person name="Antonio M."/>
            <person name="Oren A."/>
            <person name="Chaudhuri R.R."/>
            <person name="La Ragione R."/>
            <person name="Hildebrand F."/>
            <person name="Pallen M.J."/>
        </authorList>
    </citation>
    <scope>NUCLEOTIDE SEQUENCE</scope>
    <source>
        <strain evidence="5">CHK176-6737</strain>
    </source>
</reference>
<keyword evidence="2 5" id="KW-0489">Methyltransferase</keyword>
<dbReference type="InterPro" id="IPR001537">
    <property type="entry name" value="SpoU_MeTrfase"/>
</dbReference>
<feature type="domain" description="RNA 2-O ribose methyltransferase substrate binding" evidence="4">
    <location>
        <begin position="32"/>
        <end position="106"/>
    </location>
</feature>
<organism evidence="5 6">
    <name type="scientific">Candidatus Scybalenecus merdavium</name>
    <dbReference type="NCBI Taxonomy" id="2840939"/>
    <lineage>
        <taxon>Bacteria</taxon>
        <taxon>Bacillati</taxon>
        <taxon>Bacillota</taxon>
        <taxon>Clostridia</taxon>
        <taxon>Eubacteriales</taxon>
        <taxon>Oscillospiraceae</taxon>
        <taxon>Oscillospiraceae incertae sedis</taxon>
        <taxon>Candidatus Scybalenecus</taxon>
    </lineage>
</organism>
<dbReference type="EMBL" id="DVNM01000008">
    <property type="protein sequence ID" value="HIU68649.1"/>
    <property type="molecule type" value="Genomic_DNA"/>
</dbReference>
<dbReference type="Gene3D" id="3.40.1280.10">
    <property type="match status" value="1"/>
</dbReference>
<reference evidence="5" key="1">
    <citation type="submission" date="2020-10" db="EMBL/GenBank/DDBJ databases">
        <authorList>
            <person name="Gilroy R."/>
        </authorList>
    </citation>
    <scope>NUCLEOTIDE SEQUENCE</scope>
    <source>
        <strain evidence="5">CHK176-6737</strain>
    </source>
</reference>
<gene>
    <name evidence="5" type="ORF">IAD23_01655</name>
</gene>
<dbReference type="GO" id="GO:0003723">
    <property type="term" value="F:RNA binding"/>
    <property type="evidence" value="ECO:0007669"/>
    <property type="project" value="InterPro"/>
</dbReference>
<dbReference type="SUPFAM" id="SSF55315">
    <property type="entry name" value="L30e-like"/>
    <property type="match status" value="1"/>
</dbReference>